<evidence type="ECO:0000256" key="1">
    <source>
        <dbReference type="SAM" id="MobiDB-lite"/>
    </source>
</evidence>
<evidence type="ECO:0000313" key="4">
    <source>
        <dbReference type="Proteomes" id="UP000320390"/>
    </source>
</evidence>
<protein>
    <recommendedName>
        <fullName evidence="5">Secreted protein</fullName>
    </recommendedName>
</protein>
<dbReference type="EMBL" id="CP036434">
    <property type="protein sequence ID" value="QDV08029.1"/>
    <property type="molecule type" value="Genomic_DNA"/>
</dbReference>
<feature type="signal peptide" evidence="2">
    <location>
        <begin position="1"/>
        <end position="25"/>
    </location>
</feature>
<sequence length="133" mass="14059" precursor="true">MTTAPHHPAKSRWLTLLVWCAFVFAACFNGAAVEEARSAPALSRGASTMEASGGDRSDLVWTPPLVTANGTDLCEVSEEEEQEDRDPLVAVGDLVRAEEVLHPEPTTLASMSTSAPIRADGRFGLDARGPPAA</sequence>
<keyword evidence="2" id="KW-0732">Signal</keyword>
<proteinExistence type="predicted"/>
<name>A0A518EVA7_9BACT</name>
<feature type="chain" id="PRO_5021953515" description="Secreted protein" evidence="2">
    <location>
        <begin position="26"/>
        <end position="133"/>
    </location>
</feature>
<reference evidence="3 4" key="1">
    <citation type="submission" date="2019-02" db="EMBL/GenBank/DDBJ databases">
        <title>Deep-cultivation of Planctomycetes and their phenomic and genomic characterization uncovers novel biology.</title>
        <authorList>
            <person name="Wiegand S."/>
            <person name="Jogler M."/>
            <person name="Boedeker C."/>
            <person name="Pinto D."/>
            <person name="Vollmers J."/>
            <person name="Rivas-Marin E."/>
            <person name="Kohn T."/>
            <person name="Peeters S.H."/>
            <person name="Heuer A."/>
            <person name="Rast P."/>
            <person name="Oberbeckmann S."/>
            <person name="Bunk B."/>
            <person name="Jeske O."/>
            <person name="Meyerdierks A."/>
            <person name="Storesund J.E."/>
            <person name="Kallscheuer N."/>
            <person name="Luecker S."/>
            <person name="Lage O.M."/>
            <person name="Pohl T."/>
            <person name="Merkel B.J."/>
            <person name="Hornburger P."/>
            <person name="Mueller R.-W."/>
            <person name="Bruemmer F."/>
            <person name="Labrenz M."/>
            <person name="Spormann A.M."/>
            <person name="Op den Camp H."/>
            <person name="Overmann J."/>
            <person name="Amann R."/>
            <person name="Jetten M.S.M."/>
            <person name="Mascher T."/>
            <person name="Medema M.H."/>
            <person name="Devos D.P."/>
            <person name="Kaster A.-K."/>
            <person name="Ovreas L."/>
            <person name="Rohde M."/>
            <person name="Galperin M.Y."/>
            <person name="Jogler C."/>
        </authorList>
    </citation>
    <scope>NUCLEOTIDE SEQUENCE [LARGE SCALE GENOMIC DNA]</scope>
    <source>
        <strain evidence="3 4">Poly30</strain>
    </source>
</reference>
<dbReference type="AlphaFoldDB" id="A0A518EVA7"/>
<accession>A0A518EVA7</accession>
<dbReference type="RefSeq" id="WP_145199970.1">
    <property type="nucleotide sequence ID" value="NZ_CP036434.1"/>
</dbReference>
<keyword evidence="4" id="KW-1185">Reference proteome</keyword>
<gene>
    <name evidence="3" type="ORF">Poly30_35650</name>
</gene>
<feature type="region of interest" description="Disordered" evidence="1">
    <location>
        <begin position="38"/>
        <end position="63"/>
    </location>
</feature>
<organism evidence="3 4">
    <name type="scientific">Saltatorellus ferox</name>
    <dbReference type="NCBI Taxonomy" id="2528018"/>
    <lineage>
        <taxon>Bacteria</taxon>
        <taxon>Pseudomonadati</taxon>
        <taxon>Planctomycetota</taxon>
        <taxon>Planctomycetia</taxon>
        <taxon>Planctomycetia incertae sedis</taxon>
        <taxon>Saltatorellus</taxon>
    </lineage>
</organism>
<evidence type="ECO:0000313" key="3">
    <source>
        <dbReference type="EMBL" id="QDV08029.1"/>
    </source>
</evidence>
<dbReference type="Proteomes" id="UP000320390">
    <property type="component" value="Chromosome"/>
</dbReference>
<evidence type="ECO:0008006" key="5">
    <source>
        <dbReference type="Google" id="ProtNLM"/>
    </source>
</evidence>
<evidence type="ECO:0000256" key="2">
    <source>
        <dbReference type="SAM" id="SignalP"/>
    </source>
</evidence>